<gene>
    <name evidence="6" type="ORF">KDL28_28220</name>
</gene>
<keyword evidence="7" id="KW-1185">Reference proteome</keyword>
<reference evidence="6" key="1">
    <citation type="submission" date="2021-04" db="EMBL/GenBank/DDBJ databases">
        <title>Pseudonocardia sp. nov., isolated from sandy soil of mangrove forest.</title>
        <authorList>
            <person name="Zan Z."/>
            <person name="Huang R."/>
            <person name="Liu W."/>
        </authorList>
    </citation>
    <scope>NUCLEOTIDE SEQUENCE</scope>
    <source>
        <strain evidence="6">S2-4</strain>
    </source>
</reference>
<evidence type="ECO:0000256" key="2">
    <source>
        <dbReference type="ARBA" id="ARBA00022729"/>
    </source>
</evidence>
<accession>A0ABT1A7L9</accession>
<dbReference type="Gene3D" id="2.20.230.10">
    <property type="entry name" value="Resuscitation-promoting factor rpfb"/>
    <property type="match status" value="1"/>
</dbReference>
<dbReference type="InterPro" id="IPR007137">
    <property type="entry name" value="DUF348"/>
</dbReference>
<dbReference type="Pfam" id="PF06737">
    <property type="entry name" value="Transglycosylas"/>
    <property type="match status" value="1"/>
</dbReference>
<evidence type="ECO:0000259" key="5">
    <source>
        <dbReference type="PROSITE" id="PS51109"/>
    </source>
</evidence>
<dbReference type="PROSITE" id="PS51109">
    <property type="entry name" value="G5"/>
    <property type="match status" value="1"/>
</dbReference>
<dbReference type="Proteomes" id="UP001165283">
    <property type="component" value="Unassembled WGS sequence"/>
</dbReference>
<dbReference type="InterPro" id="IPR011098">
    <property type="entry name" value="G5_dom"/>
</dbReference>
<evidence type="ECO:0000313" key="7">
    <source>
        <dbReference type="Proteomes" id="UP001165283"/>
    </source>
</evidence>
<dbReference type="SMART" id="SM01208">
    <property type="entry name" value="G5"/>
    <property type="match status" value="1"/>
</dbReference>
<evidence type="ECO:0000313" key="6">
    <source>
        <dbReference type="EMBL" id="MCO1658961.1"/>
    </source>
</evidence>
<organism evidence="6 7">
    <name type="scientific">Pseudonocardia humida</name>
    <dbReference type="NCBI Taxonomy" id="2800819"/>
    <lineage>
        <taxon>Bacteria</taxon>
        <taxon>Bacillati</taxon>
        <taxon>Actinomycetota</taxon>
        <taxon>Actinomycetes</taxon>
        <taxon>Pseudonocardiales</taxon>
        <taxon>Pseudonocardiaceae</taxon>
        <taxon>Pseudonocardia</taxon>
    </lineage>
</organism>
<evidence type="ECO:0000256" key="1">
    <source>
        <dbReference type="ARBA" id="ARBA00010830"/>
    </source>
</evidence>
<proteinExistence type="inferred from homology"/>
<dbReference type="SUPFAM" id="SSF53955">
    <property type="entry name" value="Lysozyme-like"/>
    <property type="match status" value="1"/>
</dbReference>
<dbReference type="RefSeq" id="WP_252443462.1">
    <property type="nucleotide sequence ID" value="NZ_JAGSOV010000060.1"/>
</dbReference>
<dbReference type="EMBL" id="JAGSOV010000060">
    <property type="protein sequence ID" value="MCO1658961.1"/>
    <property type="molecule type" value="Genomic_DNA"/>
</dbReference>
<name>A0ABT1A7L9_9PSEU</name>
<dbReference type="CDD" id="cd13925">
    <property type="entry name" value="RPF"/>
    <property type="match status" value="1"/>
</dbReference>
<feature type="region of interest" description="Disordered" evidence="4">
    <location>
        <begin position="140"/>
        <end position="169"/>
    </location>
</feature>
<dbReference type="Gene3D" id="1.10.530.10">
    <property type="match status" value="1"/>
</dbReference>
<sequence length="546" mass="56519">MVDVSARARRHAARVQIAQRARARAAGDATPDELDAWFGGSDPAPATTDAPAPDAFTTSSAALDGPTGRFGTRPAEPATETELEPPTGPVTIVGPGAHPTGTYRASATGTHSLVGPATGTHRAPAFDDADTNRFPAVEPASARTGTALAERPAPAAGGRRRAPEPARPSSGALARACVLTVLVAMVGGGATAVAMDKTITLIVDGSERTLHTFASDVGTALASAGMVPTPQDRISPAPPTELVDGDEIIVERGRPLTLVEGTSERQVWTTADSVDEALRGLGVEVQPIQMSADPGSVIPLAGMSLELRIPRAVTLADGTAAPLPITTTAGTVGGLLAENGIELGPDDVSVPSGDTPLVEGTSVQVVRNGIGEVVETRQIPPPEQVVEDPEMTRGEKEVVEEGKPGERTAVMRVHVQNGQEVRREQIRAGGTTAPEPRVIRVGTKEPTAEEEAAANGDAPAVSDRATWERLVQCEATGNWAINTGNGYYGGLQFDARTWKAYGGDAYAPLPHQASPEEQMAVAGKVVDDRGGYGSWPACARKLGLPR</sequence>
<evidence type="ECO:0000256" key="3">
    <source>
        <dbReference type="ARBA" id="ARBA00022801"/>
    </source>
</evidence>
<feature type="domain" description="G5" evidence="5">
    <location>
        <begin position="365"/>
        <end position="445"/>
    </location>
</feature>
<dbReference type="InterPro" id="IPR023346">
    <property type="entry name" value="Lysozyme-like_dom_sf"/>
</dbReference>
<keyword evidence="3" id="KW-0378">Hydrolase</keyword>
<dbReference type="Pfam" id="PF07501">
    <property type="entry name" value="G5"/>
    <property type="match status" value="1"/>
</dbReference>
<dbReference type="InterPro" id="IPR010618">
    <property type="entry name" value="RPF"/>
</dbReference>
<comment type="caution">
    <text evidence="6">The sequence shown here is derived from an EMBL/GenBank/DDBJ whole genome shotgun (WGS) entry which is preliminary data.</text>
</comment>
<dbReference type="Pfam" id="PF03990">
    <property type="entry name" value="DUF348"/>
    <property type="match status" value="3"/>
</dbReference>
<feature type="compositionally biased region" description="Low complexity" evidence="4">
    <location>
        <begin position="42"/>
        <end position="58"/>
    </location>
</feature>
<protein>
    <submittedName>
        <fullName evidence="6">Transglycosylase family protein</fullName>
    </submittedName>
</protein>
<comment type="similarity">
    <text evidence="1">Belongs to the transglycosylase family. Rpf subfamily.</text>
</comment>
<evidence type="ECO:0000256" key="4">
    <source>
        <dbReference type="SAM" id="MobiDB-lite"/>
    </source>
</evidence>
<feature type="region of interest" description="Disordered" evidence="4">
    <location>
        <begin position="39"/>
        <end position="90"/>
    </location>
</feature>
<keyword evidence="2" id="KW-0732">Signal</keyword>